<proteinExistence type="inferred from homology"/>
<dbReference type="RefSeq" id="WP_315624822.1">
    <property type="nucleotide sequence ID" value="NZ_JAUHMF010000001.1"/>
</dbReference>
<name>A0ABU3NMW9_9CHLR</name>
<evidence type="ECO:0000256" key="2">
    <source>
        <dbReference type="RuleBase" id="RU003616"/>
    </source>
</evidence>
<evidence type="ECO:0000313" key="5">
    <source>
        <dbReference type="Proteomes" id="UP001254165"/>
    </source>
</evidence>
<organism evidence="4 5">
    <name type="scientific">Thermanaerothrix solaris</name>
    <dbReference type="NCBI Taxonomy" id="3058434"/>
    <lineage>
        <taxon>Bacteria</taxon>
        <taxon>Bacillati</taxon>
        <taxon>Chloroflexota</taxon>
        <taxon>Anaerolineae</taxon>
        <taxon>Anaerolineales</taxon>
        <taxon>Anaerolineaceae</taxon>
        <taxon>Thermanaerothrix</taxon>
    </lineage>
</organism>
<feature type="domain" description="SHSP" evidence="3">
    <location>
        <begin position="21"/>
        <end position="132"/>
    </location>
</feature>
<keyword evidence="5" id="KW-1185">Reference proteome</keyword>
<dbReference type="Pfam" id="PF00011">
    <property type="entry name" value="HSP20"/>
    <property type="match status" value="1"/>
</dbReference>
<dbReference type="EMBL" id="JAUHMF010000001">
    <property type="protein sequence ID" value="MDT8898177.1"/>
    <property type="molecule type" value="Genomic_DNA"/>
</dbReference>
<evidence type="ECO:0000259" key="3">
    <source>
        <dbReference type="PROSITE" id="PS01031"/>
    </source>
</evidence>
<dbReference type="InterPro" id="IPR008978">
    <property type="entry name" value="HSP20-like_chaperone"/>
</dbReference>
<dbReference type="SUPFAM" id="SSF49764">
    <property type="entry name" value="HSP20-like chaperones"/>
    <property type="match status" value="1"/>
</dbReference>
<dbReference type="InterPro" id="IPR031107">
    <property type="entry name" value="Small_HSP"/>
</dbReference>
<comment type="caution">
    <text evidence="4">The sequence shown here is derived from an EMBL/GenBank/DDBJ whole genome shotgun (WGS) entry which is preliminary data.</text>
</comment>
<sequence length="133" mass="14983">MAEETRALQVREETRPARVERPRRVFAPAVDILETPEDILILADMPGVNQDNIEVTLEKNILTLRGTVQSHAPQGYDLDYAEYEGGDYERTFTLTEDIERDKIEASIKDGVLQVRLPKAGPARIRRIPVKAAA</sequence>
<comment type="similarity">
    <text evidence="1 2">Belongs to the small heat shock protein (HSP20) family.</text>
</comment>
<dbReference type="InterPro" id="IPR002068">
    <property type="entry name" value="A-crystallin/Hsp20_dom"/>
</dbReference>
<evidence type="ECO:0000313" key="4">
    <source>
        <dbReference type="EMBL" id="MDT8898177.1"/>
    </source>
</evidence>
<dbReference type="Proteomes" id="UP001254165">
    <property type="component" value="Unassembled WGS sequence"/>
</dbReference>
<dbReference type="CDD" id="cd06464">
    <property type="entry name" value="ACD_sHsps-like"/>
    <property type="match status" value="1"/>
</dbReference>
<dbReference type="PROSITE" id="PS01031">
    <property type="entry name" value="SHSP"/>
    <property type="match status" value="1"/>
</dbReference>
<dbReference type="Gene3D" id="2.60.40.790">
    <property type="match status" value="1"/>
</dbReference>
<dbReference type="PANTHER" id="PTHR11527">
    <property type="entry name" value="HEAT-SHOCK PROTEIN 20 FAMILY MEMBER"/>
    <property type="match status" value="1"/>
</dbReference>
<evidence type="ECO:0000256" key="1">
    <source>
        <dbReference type="PROSITE-ProRule" id="PRU00285"/>
    </source>
</evidence>
<accession>A0ABU3NMW9</accession>
<protein>
    <submittedName>
        <fullName evidence="4">Hsp20/alpha crystallin family protein</fullName>
    </submittedName>
</protein>
<gene>
    <name evidence="4" type="ORF">QYE77_07835</name>
</gene>
<reference evidence="4 5" key="1">
    <citation type="submission" date="2023-07" db="EMBL/GenBank/DDBJ databases">
        <title>Novel species of Thermanaerothrix with wide hydrolytic capabilities.</title>
        <authorList>
            <person name="Zayulina K.S."/>
            <person name="Podosokorskaya O.A."/>
            <person name="Elcheninov A.G."/>
        </authorList>
    </citation>
    <scope>NUCLEOTIDE SEQUENCE [LARGE SCALE GENOMIC DNA]</scope>
    <source>
        <strain evidence="4 5">4228-RoL</strain>
    </source>
</reference>